<dbReference type="InterPro" id="IPR042163">
    <property type="entry name" value="PHF12"/>
</dbReference>
<dbReference type="EMBL" id="JBEAFC010000002">
    <property type="protein sequence ID" value="KAL1565789.1"/>
    <property type="molecule type" value="Genomic_DNA"/>
</dbReference>
<dbReference type="CDD" id="cd04301">
    <property type="entry name" value="NAT_SF"/>
    <property type="match status" value="1"/>
</dbReference>
<dbReference type="PANTHER" id="PTHR46309">
    <property type="entry name" value="PHD FINGER PROTEIN 12"/>
    <property type="match status" value="1"/>
</dbReference>
<feature type="region of interest" description="Disordered" evidence="7">
    <location>
        <begin position="442"/>
        <end position="477"/>
    </location>
</feature>
<keyword evidence="2" id="KW-0479">Metal-binding</keyword>
<protein>
    <recommendedName>
        <fullName evidence="12">PHD finger transcription factor</fullName>
    </recommendedName>
</protein>
<feature type="domain" description="N-acetyltransferase" evidence="9">
    <location>
        <begin position="947"/>
        <end position="1098"/>
    </location>
</feature>
<evidence type="ECO:0008006" key="12">
    <source>
        <dbReference type="Google" id="ProtNLM"/>
    </source>
</evidence>
<dbReference type="GO" id="GO:0008270">
    <property type="term" value="F:zinc ion binding"/>
    <property type="evidence" value="ECO:0007669"/>
    <property type="project" value="UniProtKB-KW"/>
</dbReference>
<dbReference type="SMART" id="SM00249">
    <property type="entry name" value="PHD"/>
    <property type="match status" value="2"/>
</dbReference>
<evidence type="ECO:0000256" key="4">
    <source>
        <dbReference type="ARBA" id="ARBA00022833"/>
    </source>
</evidence>
<dbReference type="InterPro" id="IPR014002">
    <property type="entry name" value="Agenet_dom_plant"/>
</dbReference>
<evidence type="ECO:0000259" key="9">
    <source>
        <dbReference type="PROSITE" id="PS51186"/>
    </source>
</evidence>
<dbReference type="InterPro" id="IPR056511">
    <property type="entry name" value="IDM1_C"/>
</dbReference>
<keyword evidence="5" id="KW-0539">Nucleus</keyword>
<keyword evidence="3 6" id="KW-0863">Zinc-finger</keyword>
<dbReference type="InterPro" id="IPR011011">
    <property type="entry name" value="Znf_FYVE_PHD"/>
</dbReference>
<dbReference type="Pfam" id="PF05641">
    <property type="entry name" value="Agenet"/>
    <property type="match status" value="1"/>
</dbReference>
<dbReference type="InterPro" id="IPR016181">
    <property type="entry name" value="Acyl_CoA_acyltransferase"/>
</dbReference>
<evidence type="ECO:0000256" key="1">
    <source>
        <dbReference type="ARBA" id="ARBA00004123"/>
    </source>
</evidence>
<dbReference type="CDD" id="cd15532">
    <property type="entry name" value="PHD2_CHD_II"/>
    <property type="match status" value="1"/>
</dbReference>
<dbReference type="PROSITE" id="PS51186">
    <property type="entry name" value="GNAT"/>
    <property type="match status" value="1"/>
</dbReference>
<dbReference type="AlphaFoldDB" id="A0ABD1IAN9"/>
<proteinExistence type="predicted"/>
<feature type="region of interest" description="Disordered" evidence="7">
    <location>
        <begin position="310"/>
        <end position="336"/>
    </location>
</feature>
<keyword evidence="4" id="KW-0862">Zinc</keyword>
<accession>A0ABD1IAN9</accession>
<comment type="subcellular location">
    <subcellularLocation>
        <location evidence="1">Nucleus</location>
    </subcellularLocation>
</comment>
<evidence type="ECO:0000256" key="6">
    <source>
        <dbReference type="PROSITE-ProRule" id="PRU00146"/>
    </source>
</evidence>
<feature type="compositionally biased region" description="Polar residues" evidence="7">
    <location>
        <begin position="445"/>
        <end position="460"/>
    </location>
</feature>
<dbReference type="PROSITE" id="PS01359">
    <property type="entry name" value="ZF_PHD_1"/>
    <property type="match status" value="1"/>
</dbReference>
<sequence>MAAREKKLLLHEKVEVRSLDDGFLGSWHPGVVIGCGELVRVVEYDHILCDDDDSAKLVEDVKVTPAIDGVLDKEVRRPGEYRGLIRPCPKSPTLGDERAWLLHYGACVDLFHEDAWWEGVVFDHEDGCDRRRIFFPDLGDEVEGKVDDLRLSKDWDEVTQRWKSRGNWLFLELIEEHEKDYPLLISVKQMWYDVRMKDKFEKLGEWTSSNREVWKELLIEVFFDNFKLAVKHLFANSSCKSAKQGQKSLKFLEKEFESILKSEGPFRSSVAAAAPVEEGILRTDVNHESNDRVQIQDGRVCVSVRPEKEQVLSHNPVEDSGISSSSSDESPSLKLRRRKRKILNPKRILKWQSAVPELIRGPKKCPDAIDRYKEYLPSKGIDKDELISDVSKHLLYLGWKIDFTRKSYGNTMRRRYISPDGKIFPSLARVVKKLDCDLESEHRSSQVSMHQNDVVANSVSSHEETPSPPSKSQASSELSKSCITNEMFHIEPKYCPEAVMEYCSLGAKLRPAGPEGEKARQHLSSLGWSFYYHIKREGREMRYVSPTGKRFPSCVAACRWCVKTGAHTSNNLSPATGRVVNRDFIDNDHGNLYTSKSHLALVADDSTVSTPLLENGDTQLTGMPVSEGFVQSFKGEVQKTRMSKRKKRKLESDCLEVSLSSPNRGRKSKMRLRGDSNADSSTPVRRSSKRVRERDASSSQQAPRTILSWLIDNNVVFPGEKVHYRSTKKGPRMAGLISREGIKCSCCGGIFTLSNFQAHAGGSDRRPSANIFLEDGRSLIECQLELKLRNSRRNSKLECQLKATQHNRRSDSICSVCHYGGELVLCDMCPSSFHTQCVGLKDVPEGDWFCPSCCCQICKKSRSNTGNRLAEDRICYQCERRYHVECITIEEDAPGYWFCHDTCRQIFHGLRRILGEKIPVGTENMTWTLVKYMESDFSKNGAASNDESLVESYSKLNVALSVMHECFEPVKEPRTRRDLMEDIIFNRRSDLNRLNFQGFYTVLLEKNDELVSAASVRIYGKTVAEVPLVATRFQFRRLGMCRILMNELEKQLAELGIDRLVLPAIPTVLNTWINSFGFSKMDESERLNFLVYTFLDFQGTVFCQKMLNIDHSMIVSLPEEKQTNCCDHGDNYADIGVDGSSAVSEFLKRKQIEETDNGDAGCSTEKAIVVVDQPTVPDYSSPQPALDYPLLSTSNGTQSERSTQVILKCYKRRKVTTF</sequence>
<dbReference type="Pfam" id="PF16135">
    <property type="entry name" value="TDBD"/>
    <property type="match status" value="1"/>
</dbReference>
<dbReference type="SUPFAM" id="SSF57903">
    <property type="entry name" value="FYVE/PHD zinc finger"/>
    <property type="match status" value="1"/>
</dbReference>
<dbReference type="SMART" id="SM00743">
    <property type="entry name" value="Agenet"/>
    <property type="match status" value="2"/>
</dbReference>
<evidence type="ECO:0000256" key="2">
    <source>
        <dbReference type="ARBA" id="ARBA00022723"/>
    </source>
</evidence>
<evidence type="ECO:0000259" key="8">
    <source>
        <dbReference type="PROSITE" id="PS50016"/>
    </source>
</evidence>
<gene>
    <name evidence="10" type="ORF">AAHA92_01473</name>
</gene>
<dbReference type="InterPro" id="IPR032308">
    <property type="entry name" value="TDBD"/>
</dbReference>
<feature type="region of interest" description="Disordered" evidence="7">
    <location>
        <begin position="636"/>
        <end position="700"/>
    </location>
</feature>
<dbReference type="InterPro" id="IPR013083">
    <property type="entry name" value="Znf_RING/FYVE/PHD"/>
</dbReference>
<dbReference type="InterPro" id="IPR001965">
    <property type="entry name" value="Znf_PHD"/>
</dbReference>
<dbReference type="Pfam" id="PF23209">
    <property type="entry name" value="IDM1_C"/>
    <property type="match status" value="1"/>
</dbReference>
<dbReference type="PROSITE" id="PS50016">
    <property type="entry name" value="ZF_PHD_2"/>
    <property type="match status" value="1"/>
</dbReference>
<dbReference type="Gene3D" id="3.30.40.10">
    <property type="entry name" value="Zinc/RING finger domain, C3HC4 (zinc finger)"/>
    <property type="match status" value="2"/>
</dbReference>
<dbReference type="InterPro" id="IPR019786">
    <property type="entry name" value="Zinc_finger_PHD-type_CS"/>
</dbReference>
<dbReference type="InterPro" id="IPR054292">
    <property type="entry name" value="DUF7028"/>
</dbReference>
<dbReference type="InterPro" id="IPR019787">
    <property type="entry name" value="Znf_PHD-finger"/>
</dbReference>
<dbReference type="PROSITE" id="PS51257">
    <property type="entry name" value="PROKAR_LIPOPROTEIN"/>
    <property type="match status" value="1"/>
</dbReference>
<organism evidence="10 11">
    <name type="scientific">Salvia divinorum</name>
    <name type="common">Maria pastora</name>
    <name type="synonym">Diviner's sage</name>
    <dbReference type="NCBI Taxonomy" id="28513"/>
    <lineage>
        <taxon>Eukaryota</taxon>
        <taxon>Viridiplantae</taxon>
        <taxon>Streptophyta</taxon>
        <taxon>Embryophyta</taxon>
        <taxon>Tracheophyta</taxon>
        <taxon>Spermatophyta</taxon>
        <taxon>Magnoliopsida</taxon>
        <taxon>eudicotyledons</taxon>
        <taxon>Gunneridae</taxon>
        <taxon>Pentapetalae</taxon>
        <taxon>asterids</taxon>
        <taxon>lamiids</taxon>
        <taxon>Lamiales</taxon>
        <taxon>Lamiaceae</taxon>
        <taxon>Nepetoideae</taxon>
        <taxon>Mentheae</taxon>
        <taxon>Salviinae</taxon>
        <taxon>Salvia</taxon>
        <taxon>Salvia subgen. Calosphace</taxon>
    </lineage>
</organism>
<reference evidence="10 11" key="1">
    <citation type="submission" date="2024-06" db="EMBL/GenBank/DDBJ databases">
        <title>A chromosome level genome sequence of Diviner's sage (Salvia divinorum).</title>
        <authorList>
            <person name="Ford S.A."/>
            <person name="Ro D.-K."/>
            <person name="Ness R.W."/>
            <person name="Phillips M.A."/>
        </authorList>
    </citation>
    <scope>NUCLEOTIDE SEQUENCE [LARGE SCALE GENOMIC DNA]</scope>
    <source>
        <strain evidence="10">SAF-2024a</strain>
        <tissue evidence="10">Leaf</tissue>
    </source>
</reference>
<dbReference type="PANTHER" id="PTHR46309:SF12">
    <property type="entry name" value="GB|AAC80581.1"/>
    <property type="match status" value="1"/>
</dbReference>
<dbReference type="Pfam" id="PF00628">
    <property type="entry name" value="PHD"/>
    <property type="match status" value="1"/>
</dbReference>
<dbReference type="GO" id="GO:0005634">
    <property type="term" value="C:nucleus"/>
    <property type="evidence" value="ECO:0007669"/>
    <property type="project" value="UniProtKB-SubCell"/>
</dbReference>
<dbReference type="SUPFAM" id="SSF55729">
    <property type="entry name" value="Acyl-CoA N-acyltransferases (Nat)"/>
    <property type="match status" value="1"/>
</dbReference>
<keyword evidence="11" id="KW-1185">Reference proteome</keyword>
<dbReference type="InterPro" id="IPR000182">
    <property type="entry name" value="GNAT_dom"/>
</dbReference>
<dbReference type="Proteomes" id="UP001567538">
    <property type="component" value="Unassembled WGS sequence"/>
</dbReference>
<evidence type="ECO:0000313" key="11">
    <source>
        <dbReference type="Proteomes" id="UP001567538"/>
    </source>
</evidence>
<evidence type="ECO:0000256" key="5">
    <source>
        <dbReference type="ARBA" id="ARBA00023242"/>
    </source>
</evidence>
<name>A0ABD1IAN9_SALDI</name>
<dbReference type="Pfam" id="PF22970">
    <property type="entry name" value="DUF7028"/>
    <property type="match status" value="2"/>
</dbReference>
<evidence type="ECO:0000256" key="3">
    <source>
        <dbReference type="ARBA" id="ARBA00022771"/>
    </source>
</evidence>
<evidence type="ECO:0000313" key="10">
    <source>
        <dbReference type="EMBL" id="KAL1565789.1"/>
    </source>
</evidence>
<comment type="caution">
    <text evidence="10">The sequence shown here is derived from an EMBL/GenBank/DDBJ whole genome shotgun (WGS) entry which is preliminary data.</text>
</comment>
<dbReference type="Gene3D" id="3.40.630.30">
    <property type="match status" value="1"/>
</dbReference>
<feature type="compositionally biased region" description="Low complexity" evidence="7">
    <location>
        <begin position="320"/>
        <end position="333"/>
    </location>
</feature>
<dbReference type="InterPro" id="IPR008395">
    <property type="entry name" value="Agenet-like_dom"/>
</dbReference>
<evidence type="ECO:0000256" key="7">
    <source>
        <dbReference type="SAM" id="MobiDB-lite"/>
    </source>
</evidence>
<feature type="domain" description="PHD-type" evidence="8">
    <location>
        <begin position="811"/>
        <end position="856"/>
    </location>
</feature>